<feature type="compositionally biased region" description="Polar residues" evidence="1">
    <location>
        <begin position="169"/>
        <end position="181"/>
    </location>
</feature>
<accession>A0A5C3L754</accession>
<organism evidence="2 3">
    <name type="scientific">Coprinopsis marcescibilis</name>
    <name type="common">Agaric fungus</name>
    <name type="synonym">Psathyrella marcescibilis</name>
    <dbReference type="NCBI Taxonomy" id="230819"/>
    <lineage>
        <taxon>Eukaryota</taxon>
        <taxon>Fungi</taxon>
        <taxon>Dikarya</taxon>
        <taxon>Basidiomycota</taxon>
        <taxon>Agaricomycotina</taxon>
        <taxon>Agaricomycetes</taxon>
        <taxon>Agaricomycetidae</taxon>
        <taxon>Agaricales</taxon>
        <taxon>Agaricineae</taxon>
        <taxon>Psathyrellaceae</taxon>
        <taxon>Coprinopsis</taxon>
    </lineage>
</organism>
<reference evidence="2 3" key="1">
    <citation type="journal article" date="2019" name="Nat. Ecol. Evol.">
        <title>Megaphylogeny resolves global patterns of mushroom evolution.</title>
        <authorList>
            <person name="Varga T."/>
            <person name="Krizsan K."/>
            <person name="Foldi C."/>
            <person name="Dima B."/>
            <person name="Sanchez-Garcia M."/>
            <person name="Sanchez-Ramirez S."/>
            <person name="Szollosi G.J."/>
            <person name="Szarkandi J.G."/>
            <person name="Papp V."/>
            <person name="Albert L."/>
            <person name="Andreopoulos W."/>
            <person name="Angelini C."/>
            <person name="Antonin V."/>
            <person name="Barry K.W."/>
            <person name="Bougher N.L."/>
            <person name="Buchanan P."/>
            <person name="Buyck B."/>
            <person name="Bense V."/>
            <person name="Catcheside P."/>
            <person name="Chovatia M."/>
            <person name="Cooper J."/>
            <person name="Damon W."/>
            <person name="Desjardin D."/>
            <person name="Finy P."/>
            <person name="Geml J."/>
            <person name="Haridas S."/>
            <person name="Hughes K."/>
            <person name="Justo A."/>
            <person name="Karasinski D."/>
            <person name="Kautmanova I."/>
            <person name="Kiss B."/>
            <person name="Kocsube S."/>
            <person name="Kotiranta H."/>
            <person name="LaButti K.M."/>
            <person name="Lechner B.E."/>
            <person name="Liimatainen K."/>
            <person name="Lipzen A."/>
            <person name="Lukacs Z."/>
            <person name="Mihaltcheva S."/>
            <person name="Morgado L.N."/>
            <person name="Niskanen T."/>
            <person name="Noordeloos M.E."/>
            <person name="Ohm R.A."/>
            <person name="Ortiz-Santana B."/>
            <person name="Ovrebo C."/>
            <person name="Racz N."/>
            <person name="Riley R."/>
            <person name="Savchenko A."/>
            <person name="Shiryaev A."/>
            <person name="Soop K."/>
            <person name="Spirin V."/>
            <person name="Szebenyi C."/>
            <person name="Tomsovsky M."/>
            <person name="Tulloss R.E."/>
            <person name="Uehling J."/>
            <person name="Grigoriev I.V."/>
            <person name="Vagvolgyi C."/>
            <person name="Papp T."/>
            <person name="Martin F.M."/>
            <person name="Miettinen O."/>
            <person name="Hibbett D.S."/>
            <person name="Nagy L.G."/>
        </authorList>
    </citation>
    <scope>NUCLEOTIDE SEQUENCE [LARGE SCALE GENOMIC DNA]</scope>
    <source>
        <strain evidence="2 3">CBS 121175</strain>
    </source>
</reference>
<feature type="compositionally biased region" description="Polar residues" evidence="1">
    <location>
        <begin position="135"/>
        <end position="146"/>
    </location>
</feature>
<dbReference type="STRING" id="230819.A0A5C3L754"/>
<feature type="region of interest" description="Disordered" evidence="1">
    <location>
        <begin position="125"/>
        <end position="214"/>
    </location>
</feature>
<evidence type="ECO:0000313" key="3">
    <source>
        <dbReference type="Proteomes" id="UP000307440"/>
    </source>
</evidence>
<feature type="compositionally biased region" description="Low complexity" evidence="1">
    <location>
        <begin position="337"/>
        <end position="354"/>
    </location>
</feature>
<name>A0A5C3L754_COPMA</name>
<feature type="compositionally biased region" description="Low complexity" evidence="1">
    <location>
        <begin position="415"/>
        <end position="430"/>
    </location>
</feature>
<dbReference type="EMBL" id="ML210153">
    <property type="protein sequence ID" value="TFK28839.1"/>
    <property type="molecule type" value="Genomic_DNA"/>
</dbReference>
<evidence type="ECO:0000256" key="1">
    <source>
        <dbReference type="SAM" id="MobiDB-lite"/>
    </source>
</evidence>
<feature type="compositionally biased region" description="Pro residues" evidence="1">
    <location>
        <begin position="313"/>
        <end position="323"/>
    </location>
</feature>
<feature type="compositionally biased region" description="Low complexity" evidence="1">
    <location>
        <begin position="190"/>
        <end position="206"/>
    </location>
</feature>
<feature type="region of interest" description="Disordered" evidence="1">
    <location>
        <begin position="229"/>
        <end position="376"/>
    </location>
</feature>
<sequence length="436" mass="46548">MCYAAGSIDQACPMCKVFPHARCPHIRETCRNRALHPRSDVLYLKNAEVDRFNGCGYCKWARSNPPPPPELLRYNNTGWPGCCRAPSPDEYRSITAAEWRAVSIVHQIFIPADIKAVLDNLSARAPRSFPGPPSGATTPSRTSTRPANDRKNGGGNSPSNKGLGVLAKSSATPTGRNRVNPSPQPSPHLSRSSSGTAISSSVPSSSAIENHLGERRHRATDAVLEKRVDGVHSLQSSPNRKSVDLGHGTPPPRRVSSVRRPTVTPATTSVSVSNVVANGPGGANSQGSARRKGSISKPDKRDITPQPSVAIIPPRPSRPPLLHPPVSRRQSEDDDLSSASSSSGSSDGMGSLSDNTVTSDGGFTDYLSDESEAELQRQAEAKAALLALNMAEELEFKAARQKLAQVDLRPPKSWNPTNITNTPTNRTIPRVTAGRG</sequence>
<dbReference type="Proteomes" id="UP000307440">
    <property type="component" value="Unassembled WGS sequence"/>
</dbReference>
<feature type="compositionally biased region" description="Low complexity" evidence="1">
    <location>
        <begin position="254"/>
        <end position="278"/>
    </location>
</feature>
<proteinExistence type="predicted"/>
<dbReference type="OrthoDB" id="3217643at2759"/>
<keyword evidence="3" id="KW-1185">Reference proteome</keyword>
<feature type="region of interest" description="Disordered" evidence="1">
    <location>
        <begin position="407"/>
        <end position="436"/>
    </location>
</feature>
<protein>
    <submittedName>
        <fullName evidence="2">Uncharacterized protein</fullName>
    </submittedName>
</protein>
<dbReference type="AlphaFoldDB" id="A0A5C3L754"/>
<evidence type="ECO:0000313" key="2">
    <source>
        <dbReference type="EMBL" id="TFK28839.1"/>
    </source>
</evidence>
<gene>
    <name evidence="2" type="ORF">FA15DRAFT_633340</name>
</gene>